<comment type="caution">
    <text evidence="1">The sequence shown here is derived from an EMBL/GenBank/DDBJ whole genome shotgun (WGS) entry which is preliminary data.</text>
</comment>
<sequence>MKAEIRDCFDKHARVQIVVPTRHKAFSYQILACPTLARHLANLPGLPISVICEPENAGSFS</sequence>
<proteinExistence type="predicted"/>
<name>T0I7H5_9SPHN</name>
<protein>
    <submittedName>
        <fullName evidence="1">Uncharacterized protein</fullName>
    </submittedName>
</protein>
<accession>T0I7H5</accession>
<dbReference type="RefSeq" id="WP_021236176.1">
    <property type="nucleotide sequence ID" value="NZ_ATHL01000153.1"/>
</dbReference>
<keyword evidence="2" id="KW-1185">Reference proteome</keyword>
<evidence type="ECO:0000313" key="2">
    <source>
        <dbReference type="Proteomes" id="UP000015527"/>
    </source>
</evidence>
<dbReference type="EMBL" id="ATHL01000153">
    <property type="protein sequence ID" value="EQB07645.1"/>
    <property type="molecule type" value="Genomic_DNA"/>
</dbReference>
<dbReference type="Proteomes" id="UP000015527">
    <property type="component" value="Unassembled WGS sequence"/>
</dbReference>
<dbReference type="PATRIC" id="fig|1096930.3.peg.4443"/>
<organism evidence="1 2">
    <name type="scientific">Novosphingobium lindaniclasticum LE124</name>
    <dbReference type="NCBI Taxonomy" id="1096930"/>
    <lineage>
        <taxon>Bacteria</taxon>
        <taxon>Pseudomonadati</taxon>
        <taxon>Pseudomonadota</taxon>
        <taxon>Alphaproteobacteria</taxon>
        <taxon>Sphingomonadales</taxon>
        <taxon>Sphingomonadaceae</taxon>
        <taxon>Novosphingobium</taxon>
    </lineage>
</organism>
<evidence type="ECO:0000313" key="1">
    <source>
        <dbReference type="EMBL" id="EQB07645.1"/>
    </source>
</evidence>
<reference evidence="1 2" key="1">
    <citation type="journal article" date="2013" name="Genome Announc.">
        <title>Genome Sequence of Novosphingobium lindaniclasticum LE124T, Isolated from a Hexachlorocyclohexane Dumpsite.</title>
        <authorList>
            <person name="Saxena A."/>
            <person name="Nayyar N."/>
            <person name="Sangwan N."/>
            <person name="Kumari R."/>
            <person name="Khurana J.P."/>
            <person name="Lal R."/>
        </authorList>
    </citation>
    <scope>NUCLEOTIDE SEQUENCE [LARGE SCALE GENOMIC DNA]</scope>
    <source>
        <strain evidence="1 2">LE124</strain>
    </source>
</reference>
<dbReference type="AlphaFoldDB" id="T0I7H5"/>
<gene>
    <name evidence="1" type="ORF">L284_22565</name>
</gene>